<dbReference type="EMBL" id="VIGC01000006">
    <property type="protein sequence ID" value="TQE96759.1"/>
    <property type="molecule type" value="Genomic_DNA"/>
</dbReference>
<dbReference type="RefSeq" id="WP_141609131.1">
    <property type="nucleotide sequence ID" value="NZ_VIGC02000006.1"/>
</dbReference>
<dbReference type="Gene3D" id="3.40.1620.10">
    <property type="entry name" value="YefM-like domain"/>
    <property type="match status" value="1"/>
</dbReference>
<gene>
    <name evidence="3" type="ORF">FKZ61_05715</name>
</gene>
<protein>
    <recommendedName>
        <fullName evidence="2">Antitoxin</fullName>
    </recommendedName>
</protein>
<dbReference type="NCBIfam" id="TIGR01552">
    <property type="entry name" value="phd_fam"/>
    <property type="match status" value="1"/>
</dbReference>
<evidence type="ECO:0000256" key="2">
    <source>
        <dbReference type="RuleBase" id="RU362080"/>
    </source>
</evidence>
<comment type="similarity">
    <text evidence="1 2">Belongs to the phD/YefM antitoxin family.</text>
</comment>
<dbReference type="OrthoDB" id="963455at2"/>
<organism evidence="3 4">
    <name type="scientific">Litorilinea aerophila</name>
    <dbReference type="NCBI Taxonomy" id="1204385"/>
    <lineage>
        <taxon>Bacteria</taxon>
        <taxon>Bacillati</taxon>
        <taxon>Chloroflexota</taxon>
        <taxon>Caldilineae</taxon>
        <taxon>Caldilineales</taxon>
        <taxon>Caldilineaceae</taxon>
        <taxon>Litorilinea</taxon>
    </lineage>
</organism>
<evidence type="ECO:0000313" key="3">
    <source>
        <dbReference type="EMBL" id="TQE96759.1"/>
    </source>
</evidence>
<comment type="caution">
    <text evidence="3">The sequence shown here is derived from an EMBL/GenBank/DDBJ whole genome shotgun (WGS) entry which is preliminary data.</text>
</comment>
<dbReference type="InterPro" id="IPR036165">
    <property type="entry name" value="YefM-like_sf"/>
</dbReference>
<dbReference type="InterPro" id="IPR006442">
    <property type="entry name" value="Antitoxin_Phd/YefM"/>
</dbReference>
<evidence type="ECO:0000256" key="1">
    <source>
        <dbReference type="ARBA" id="ARBA00009981"/>
    </source>
</evidence>
<name>A0A540VJ28_9CHLR</name>
<accession>A0A540VJ28</accession>
<reference evidence="3 4" key="1">
    <citation type="submission" date="2019-06" db="EMBL/GenBank/DDBJ databases">
        <title>Genome sequence of Litorilinea aerophila BAA-2444.</title>
        <authorList>
            <person name="Maclea K.S."/>
            <person name="Maurais E.G."/>
            <person name="Iannazzi L.C."/>
        </authorList>
    </citation>
    <scope>NUCLEOTIDE SEQUENCE [LARGE SCALE GENOMIC DNA]</scope>
    <source>
        <strain evidence="3 4">ATCC BAA-2444</strain>
    </source>
</reference>
<dbReference type="InParanoid" id="A0A540VJ28"/>
<dbReference type="PANTHER" id="PTHR35377">
    <property type="entry name" value="ANTITOXIN VAPB49-RELATED-RELATED"/>
    <property type="match status" value="1"/>
</dbReference>
<dbReference type="AlphaFoldDB" id="A0A540VJ28"/>
<proteinExistence type="inferred from homology"/>
<dbReference type="Proteomes" id="UP000317371">
    <property type="component" value="Unassembled WGS sequence"/>
</dbReference>
<keyword evidence="4" id="KW-1185">Reference proteome</keyword>
<evidence type="ECO:0000313" key="4">
    <source>
        <dbReference type="Proteomes" id="UP000317371"/>
    </source>
</evidence>
<comment type="function">
    <text evidence="2">Antitoxin component of a type II toxin-antitoxin (TA) system.</text>
</comment>
<dbReference type="Pfam" id="PF02604">
    <property type="entry name" value="PhdYeFM_antitox"/>
    <property type="match status" value="1"/>
</dbReference>
<dbReference type="InterPro" id="IPR051416">
    <property type="entry name" value="phD-YefM_TA_antitoxins"/>
</dbReference>
<dbReference type="SUPFAM" id="SSF143120">
    <property type="entry name" value="YefM-like"/>
    <property type="match status" value="1"/>
</dbReference>
<sequence length="91" mass="10355">MEEATVGIREFKARLSRYLRRVKAGETVLITERGKPVGRVVPVQPGAEERTRTLTHLGMLAWDGHHLQALTPPARLRRHPTVADLLLEDRR</sequence>